<dbReference type="InterPro" id="IPR014757">
    <property type="entry name" value="Tscrpt_reg_IclR_C"/>
</dbReference>
<dbReference type="PANTHER" id="PTHR30136">
    <property type="entry name" value="HELIX-TURN-HELIX TRANSCRIPTIONAL REGULATOR, ICLR FAMILY"/>
    <property type="match status" value="1"/>
</dbReference>
<dbReference type="SMART" id="SM00346">
    <property type="entry name" value="HTH_ICLR"/>
    <property type="match status" value="1"/>
</dbReference>
<gene>
    <name evidence="6" type="primary">kdgR</name>
    <name evidence="6" type="ORF">BerOc1_02455</name>
</gene>
<reference evidence="6 7" key="1">
    <citation type="submission" date="2015-09" db="EMBL/GenBank/DDBJ databases">
        <title>Genome of Desulfovibrio dechloracetivorans BerOc1, a mercury methylating strain isolated from highly hydrocarbons and metals contaminated coastal sediments.</title>
        <authorList>
            <person name="Goni Urriza M."/>
            <person name="Gassie C."/>
            <person name="Bouchez O."/>
            <person name="Klopp C."/>
            <person name="Ranchou-Peyruse A."/>
            <person name="Remy G."/>
        </authorList>
    </citation>
    <scope>NUCLEOTIDE SEQUENCE [LARGE SCALE GENOMIC DNA]</scope>
    <source>
        <strain evidence="6 7">BerOc1</strain>
    </source>
</reference>
<dbReference type="GO" id="GO:0045892">
    <property type="term" value="P:negative regulation of DNA-templated transcription"/>
    <property type="evidence" value="ECO:0007669"/>
    <property type="project" value="TreeGrafter"/>
</dbReference>
<dbReference type="PROSITE" id="PS51077">
    <property type="entry name" value="HTH_ICLR"/>
    <property type="match status" value="1"/>
</dbReference>
<accession>A0A1J5MV71</accession>
<name>A0A1J5MV71_9BACT</name>
<dbReference type="InterPro" id="IPR005471">
    <property type="entry name" value="Tscrpt_reg_IclR_N"/>
</dbReference>
<dbReference type="InterPro" id="IPR036388">
    <property type="entry name" value="WH-like_DNA-bd_sf"/>
</dbReference>
<evidence type="ECO:0000256" key="3">
    <source>
        <dbReference type="ARBA" id="ARBA00023163"/>
    </source>
</evidence>
<dbReference type="SUPFAM" id="SSF55781">
    <property type="entry name" value="GAF domain-like"/>
    <property type="match status" value="1"/>
</dbReference>
<dbReference type="Gene3D" id="3.30.450.40">
    <property type="match status" value="1"/>
</dbReference>
<sequence>MLKDGHKVPIKSVGHALNILECFRHNEDLGISEIASQLGRSKSTIHALVNTLSQWGFLEQNTENRKYRLGMSLLELGYIVRDRIDIRREARPCCQTLAERFDTTVHLAVVSAGEVIYIDKVDYGSSTVTYSRVGKRAPMYCTGIGKSILAYMPMDQLEKYIFSKPMEKFTPNTITTKEALLEELDTIRRQGYAIDNEEIEIGVKCFAAPVFNREGTPTHAISMSFLQARLGNEAVTDMVTKIKECAENISARIGYTGS</sequence>
<dbReference type="Gene3D" id="1.10.10.10">
    <property type="entry name" value="Winged helix-like DNA-binding domain superfamily/Winged helix DNA-binding domain"/>
    <property type="match status" value="1"/>
</dbReference>
<evidence type="ECO:0000259" key="5">
    <source>
        <dbReference type="PROSITE" id="PS51078"/>
    </source>
</evidence>
<dbReference type="InterPro" id="IPR036390">
    <property type="entry name" value="WH_DNA-bd_sf"/>
</dbReference>
<keyword evidence="1" id="KW-0805">Transcription regulation</keyword>
<organism evidence="6 7">
    <name type="scientific">Pseudodesulfovibrio hydrargyri</name>
    <dbReference type="NCBI Taxonomy" id="2125990"/>
    <lineage>
        <taxon>Bacteria</taxon>
        <taxon>Pseudomonadati</taxon>
        <taxon>Thermodesulfobacteriota</taxon>
        <taxon>Desulfovibrionia</taxon>
        <taxon>Desulfovibrionales</taxon>
        <taxon>Desulfovibrionaceae</taxon>
    </lineage>
</organism>
<dbReference type="InterPro" id="IPR050707">
    <property type="entry name" value="HTH_MetabolicPath_Reg"/>
</dbReference>
<evidence type="ECO:0000313" key="7">
    <source>
        <dbReference type="Proteomes" id="UP000181901"/>
    </source>
</evidence>
<dbReference type="SUPFAM" id="SSF46785">
    <property type="entry name" value="Winged helix' DNA-binding domain"/>
    <property type="match status" value="1"/>
</dbReference>
<dbReference type="EMBL" id="LKAQ01000004">
    <property type="protein sequence ID" value="OIQ50517.1"/>
    <property type="molecule type" value="Genomic_DNA"/>
</dbReference>
<comment type="caution">
    <text evidence="6">The sequence shown here is derived from an EMBL/GenBank/DDBJ whole genome shotgun (WGS) entry which is preliminary data.</text>
</comment>
<evidence type="ECO:0000313" key="6">
    <source>
        <dbReference type="EMBL" id="OIQ50517.1"/>
    </source>
</evidence>
<dbReference type="InterPro" id="IPR029016">
    <property type="entry name" value="GAF-like_dom_sf"/>
</dbReference>
<feature type="domain" description="IclR-ED" evidence="5">
    <location>
        <begin position="72"/>
        <end position="255"/>
    </location>
</feature>
<dbReference type="Pfam" id="PF09339">
    <property type="entry name" value="HTH_IclR"/>
    <property type="match status" value="1"/>
</dbReference>
<dbReference type="GO" id="GO:0003677">
    <property type="term" value="F:DNA binding"/>
    <property type="evidence" value="ECO:0007669"/>
    <property type="project" value="UniProtKB-KW"/>
</dbReference>
<dbReference type="Proteomes" id="UP000181901">
    <property type="component" value="Unassembled WGS sequence"/>
</dbReference>
<keyword evidence="2" id="KW-0238">DNA-binding</keyword>
<dbReference type="RefSeq" id="WP_071545952.1">
    <property type="nucleotide sequence ID" value="NZ_LKAQ01000004.1"/>
</dbReference>
<dbReference type="PROSITE" id="PS51078">
    <property type="entry name" value="ICLR_ED"/>
    <property type="match status" value="1"/>
</dbReference>
<keyword evidence="7" id="KW-1185">Reference proteome</keyword>
<dbReference type="OrthoDB" id="5416964at2"/>
<evidence type="ECO:0000259" key="4">
    <source>
        <dbReference type="PROSITE" id="PS51077"/>
    </source>
</evidence>
<evidence type="ECO:0000256" key="1">
    <source>
        <dbReference type="ARBA" id="ARBA00023015"/>
    </source>
</evidence>
<dbReference type="PANTHER" id="PTHR30136:SF24">
    <property type="entry name" value="HTH-TYPE TRANSCRIPTIONAL REPRESSOR ALLR"/>
    <property type="match status" value="1"/>
</dbReference>
<dbReference type="GO" id="GO:0003700">
    <property type="term" value="F:DNA-binding transcription factor activity"/>
    <property type="evidence" value="ECO:0007669"/>
    <property type="project" value="TreeGrafter"/>
</dbReference>
<proteinExistence type="predicted"/>
<keyword evidence="3" id="KW-0804">Transcription</keyword>
<feature type="domain" description="HTH iclR-type" evidence="4">
    <location>
        <begin position="10"/>
        <end position="71"/>
    </location>
</feature>
<dbReference type="FunFam" id="1.10.10.10:FF:000056">
    <property type="entry name" value="IclR family transcriptional regulator"/>
    <property type="match status" value="1"/>
</dbReference>
<dbReference type="Pfam" id="PF01614">
    <property type="entry name" value="IclR_C"/>
    <property type="match status" value="1"/>
</dbReference>
<protein>
    <submittedName>
        <fullName evidence="6">Transcriptional regulator KdgR</fullName>
    </submittedName>
</protein>
<evidence type="ECO:0000256" key="2">
    <source>
        <dbReference type="ARBA" id="ARBA00023125"/>
    </source>
</evidence>
<dbReference type="AlphaFoldDB" id="A0A1J5MV71"/>